<sequence>MTSAKRIGFALSAGLLLAALPMAASSAWAANNGTDQPIFREAPPLADLYAEKPLTGSQVVVLRQIAQKTWSFFLADTAPTTDLPYDNLGFAGAPPVGNYTSPTDIAMSLWAITAATELHLISPEEGYRRAQGELAAIQKLPKWQGFLLSWYSPTTGQPITGPGGSPVTSLNGQFISTVDNGWYASALVIVREAFPRLAPQATALLNAMNFGVFYHGGDETTDITAGQLSGGYVVGQGPTSWQYGNLNTDPRIAVYMGIGTGTVPGDVWWRTWRTLPADFTWQTQTPQGYWQTYSDPYSHQDFSVYEGHYVYQGISYVPSWGGSAFEALMAPLVVPEGVWGTRNFGLNNINYAEAGIFYAKSLKDPVWGFSPASVPGTSGAYEAYGAYPLGSGGPANAYASTAVAPYASFIALPWIPQQAFRNIQRLMSRYAVLGPDGFYDAVNPTTGQVAPRYLVLDQGMILAAIDDTLEQGGLQRYWAVDPVGERIKPYLQEERFSIQPVAGLSLSQGTP</sequence>
<feature type="signal peptide" evidence="1">
    <location>
        <begin position="1"/>
        <end position="29"/>
    </location>
</feature>
<feature type="domain" description="DUF3131" evidence="3">
    <location>
        <begin position="64"/>
        <end position="207"/>
    </location>
</feature>
<dbReference type="Gene3D" id="1.50.10.140">
    <property type="match status" value="1"/>
</dbReference>
<proteinExistence type="predicted"/>
<dbReference type="KEGG" id="sap:Sulac_2022"/>
<dbReference type="STRING" id="679936.Sulac_2022"/>
<dbReference type="PATRIC" id="fig|679936.5.peg.2084"/>
<evidence type="ECO:0000313" key="5">
    <source>
        <dbReference type="Proteomes" id="UP000005439"/>
    </source>
</evidence>
<keyword evidence="1" id="KW-0732">Signal</keyword>
<dbReference type="InterPro" id="IPR021478">
    <property type="entry name" value="DUF3131"/>
</dbReference>
<dbReference type="Proteomes" id="UP000005439">
    <property type="component" value="Chromosome"/>
</dbReference>
<evidence type="ECO:0000256" key="1">
    <source>
        <dbReference type="SAM" id="SignalP"/>
    </source>
</evidence>
<dbReference type="AlphaFoldDB" id="G8TSA0"/>
<accession>G8TSA0</accession>
<protein>
    <submittedName>
        <fullName evidence="4">Uncharacterized protein</fullName>
    </submittedName>
</protein>
<reference evidence="5" key="1">
    <citation type="submission" date="2011-12" db="EMBL/GenBank/DDBJ databases">
        <title>The complete genome of chromosome of Sulfobacillus acidophilus DSM 10332.</title>
        <authorList>
            <person name="Lucas S."/>
            <person name="Han J."/>
            <person name="Lapidus A."/>
            <person name="Bruce D."/>
            <person name="Goodwin L."/>
            <person name="Pitluck S."/>
            <person name="Peters L."/>
            <person name="Kyrpides N."/>
            <person name="Mavromatis K."/>
            <person name="Ivanova N."/>
            <person name="Mikhailova N."/>
            <person name="Chertkov O."/>
            <person name="Saunders E."/>
            <person name="Detter J.C."/>
            <person name="Tapia R."/>
            <person name="Han C."/>
            <person name="Land M."/>
            <person name="Hauser L."/>
            <person name="Markowitz V."/>
            <person name="Cheng J.-F."/>
            <person name="Hugenholtz P."/>
            <person name="Woyke T."/>
            <person name="Wu D."/>
            <person name="Pukall R."/>
            <person name="Gehrich-Schroeter G."/>
            <person name="Schneider S."/>
            <person name="Klenk H.-P."/>
            <person name="Eisen J.A."/>
        </authorList>
    </citation>
    <scope>NUCLEOTIDE SEQUENCE [LARGE SCALE GENOMIC DNA]</scope>
    <source>
        <strain evidence="5">ATCC 700253 / DSM 10332 / NAL</strain>
    </source>
</reference>
<name>G8TSA0_SULAD</name>
<dbReference type="EMBL" id="CP003179">
    <property type="protein sequence ID" value="AEW05512.1"/>
    <property type="molecule type" value="Genomic_DNA"/>
</dbReference>
<dbReference type="Pfam" id="PF10091">
    <property type="entry name" value="Glycoamylase"/>
    <property type="match status" value="1"/>
</dbReference>
<feature type="domain" description="Glycoamylase-like" evidence="2">
    <location>
        <begin position="341"/>
        <end position="476"/>
    </location>
</feature>
<organism evidence="4 5">
    <name type="scientific">Sulfobacillus acidophilus (strain ATCC 700253 / DSM 10332 / NAL)</name>
    <dbReference type="NCBI Taxonomy" id="679936"/>
    <lineage>
        <taxon>Bacteria</taxon>
        <taxon>Bacillati</taxon>
        <taxon>Bacillota</taxon>
        <taxon>Clostridia</taxon>
        <taxon>Eubacteriales</taxon>
        <taxon>Clostridiales Family XVII. Incertae Sedis</taxon>
        <taxon>Sulfobacillus</taxon>
    </lineage>
</organism>
<dbReference type="Pfam" id="PF11329">
    <property type="entry name" value="DUF3131"/>
    <property type="match status" value="1"/>
</dbReference>
<dbReference type="HOGENOM" id="CLU_021468_0_0_9"/>
<feature type="chain" id="PRO_5003517917" evidence="1">
    <location>
        <begin position="30"/>
        <end position="511"/>
    </location>
</feature>
<evidence type="ECO:0000313" key="4">
    <source>
        <dbReference type="EMBL" id="AEW05512.1"/>
    </source>
</evidence>
<evidence type="ECO:0000259" key="2">
    <source>
        <dbReference type="Pfam" id="PF10091"/>
    </source>
</evidence>
<gene>
    <name evidence="4" type="ordered locus">Sulac_2022</name>
</gene>
<reference evidence="4 5" key="2">
    <citation type="journal article" date="2012" name="Stand. Genomic Sci.">
        <title>Complete genome sequence of the moderately thermophilic mineral-sulfide-oxidizing firmicute Sulfobacillus acidophilus type strain (NAL(T)).</title>
        <authorList>
            <person name="Anderson I."/>
            <person name="Chertkov O."/>
            <person name="Chen A."/>
            <person name="Saunders E."/>
            <person name="Lapidus A."/>
            <person name="Nolan M."/>
            <person name="Lucas S."/>
            <person name="Hammon N."/>
            <person name="Deshpande S."/>
            <person name="Cheng J.F."/>
            <person name="Han C."/>
            <person name="Tapia R."/>
            <person name="Goodwin L.A."/>
            <person name="Pitluck S."/>
            <person name="Liolios K."/>
            <person name="Pagani I."/>
            <person name="Ivanova N."/>
            <person name="Mikhailova N."/>
            <person name="Pati A."/>
            <person name="Palaniappan K."/>
            <person name="Land M."/>
            <person name="Pan C."/>
            <person name="Rohde M."/>
            <person name="Pukall R."/>
            <person name="Goker M."/>
            <person name="Detter J.C."/>
            <person name="Woyke T."/>
            <person name="Bristow J."/>
            <person name="Eisen J.A."/>
            <person name="Markowitz V."/>
            <person name="Hugenholtz P."/>
            <person name="Kyrpides N.C."/>
            <person name="Klenk H.P."/>
            <person name="Mavromatis K."/>
        </authorList>
    </citation>
    <scope>NUCLEOTIDE SEQUENCE [LARGE SCALE GENOMIC DNA]</scope>
    <source>
        <strain evidence="5">ATCC 700253 / DSM 10332 / NAL</strain>
    </source>
</reference>
<evidence type="ECO:0000259" key="3">
    <source>
        <dbReference type="Pfam" id="PF11329"/>
    </source>
</evidence>
<keyword evidence="5" id="KW-1185">Reference proteome</keyword>
<dbReference type="InterPro" id="IPR019282">
    <property type="entry name" value="Glycoamylase-like_cons_dom"/>
</dbReference>